<gene>
    <name evidence="3" type="ORF">SSOG_01848</name>
</gene>
<feature type="region of interest" description="Disordered" evidence="1">
    <location>
        <begin position="464"/>
        <end position="484"/>
    </location>
</feature>
<dbReference type="HOGENOM" id="CLU_020583_0_0_11"/>
<feature type="compositionally biased region" description="Polar residues" evidence="1">
    <location>
        <begin position="705"/>
        <end position="715"/>
    </location>
</feature>
<protein>
    <recommendedName>
        <fullName evidence="5">AG2 protein</fullName>
    </recommendedName>
</protein>
<proteinExistence type="predicted"/>
<dbReference type="EMBL" id="GG657754">
    <property type="protein sequence ID" value="EFL22136.1"/>
    <property type="molecule type" value="Genomic_DNA"/>
</dbReference>
<feature type="compositionally biased region" description="Basic and acidic residues" evidence="1">
    <location>
        <begin position="383"/>
        <end position="392"/>
    </location>
</feature>
<feature type="region of interest" description="Disordered" evidence="1">
    <location>
        <begin position="705"/>
        <end position="724"/>
    </location>
</feature>
<evidence type="ECO:0000313" key="3">
    <source>
        <dbReference type="EMBL" id="EFL22136.1"/>
    </source>
</evidence>
<evidence type="ECO:0000313" key="2">
    <source>
        <dbReference type="EMBL" id="CCC21127.1"/>
    </source>
</evidence>
<organism evidence="3 4">
    <name type="scientific">Streptomyces himastatinicus ATCC 53653</name>
    <dbReference type="NCBI Taxonomy" id="457427"/>
    <lineage>
        <taxon>Bacteria</taxon>
        <taxon>Bacillati</taxon>
        <taxon>Actinomycetota</taxon>
        <taxon>Actinomycetes</taxon>
        <taxon>Kitasatosporales</taxon>
        <taxon>Streptomycetaceae</taxon>
        <taxon>Streptomyces</taxon>
        <taxon>Streptomyces violaceusniger group</taxon>
    </lineage>
</organism>
<dbReference type="STRING" id="457427.SSOG_01848"/>
<name>D9WSJ5_9ACTN</name>
<evidence type="ECO:0000256" key="1">
    <source>
        <dbReference type="SAM" id="MobiDB-lite"/>
    </source>
</evidence>
<reference evidence="2" key="2">
    <citation type="submission" date="2011-06" db="EMBL/GenBank/DDBJ databases">
        <title>Biosynthesis of 9-methylstreptimidone featuring AT-less, iterative use of module 5 and involving a new decarboxyla-tion mechanism in terminal diene formation.</title>
        <authorList>
            <person name="Wang Z.W."/>
        </authorList>
    </citation>
    <scope>NUCLEOTIDE SEQUENCE</scope>
    <source>
        <strain evidence="2">ATCC 53653</strain>
    </source>
</reference>
<sequence length="724" mass="80225">MVTFHELHDLRLGKLKSTVTEWKEMVSKLEKLANGGDGHVSADDLDKKAKAADWKGDNARVMRVFTTKTAEQFQDILTEARSVHTVLSGAHSKFTTHKRDLQDVVTRAGKKDIHVTATGTVQARDDADPKPTQKDIDAVVGEIKAVLDAAAETDRTAAAALRFHAKDKYDFGSSGFKSFDAAEQTIKDSNAFVRLAKHDPSKLSNEQLTRLNTLMKAHSGDPVFAERVAGTLGGGGTLKFWSGVTNLDAWDPDGKHYRSGEQDERMKLLRTMEGRFGTTLGLASQQDGAGIHQWKDQVIAQGGQTFRGDGNTSGSVYGYQIMSNLMRQGTYEKGFLNDYGDSLTAYEKKHTGDVRDPGPGGKVRHNVLPWDELATYAQPDPLHFGDKNDTGRDPMTGLMKALSNNPDASTDFFSSDEPQDNAKWVLKDRPEFDDHDVDSDYGSVDDFKGPRAMYEATGDALTAAATGVDPNDPSAKAPPHTPEHREVLDKSLHYLSQRKDDFPPEMRDDMAKVLVNHGDAFHYTASALADHPDDPRELDRRELLEVTKQISRDQDAYGLLNDGINREMIRDIHHDKPEDPRETLQRAGHTVGFLEEARYQALADKAAADKQDVAWKQTWAYHGAGTVASFIPEGHMAGLLDREAYLLSYKWRVDEEARITKGNIEQNGETFMGRQHQLEALAKIWHDQNPHERITDYTATGDINSAAVNGNTTARGLTGRQPPH</sequence>
<evidence type="ECO:0000313" key="4">
    <source>
        <dbReference type="Proteomes" id="UP000003963"/>
    </source>
</evidence>
<dbReference type="RefSeq" id="WP_009713957.1">
    <property type="nucleotide sequence ID" value="NZ_GG657754.1"/>
</dbReference>
<keyword evidence="4" id="KW-1185">Reference proteome</keyword>
<dbReference type="EMBL" id="FR878059">
    <property type="protein sequence ID" value="CCC21127.1"/>
    <property type="molecule type" value="Genomic_DNA"/>
</dbReference>
<dbReference type="OrthoDB" id="3543532at2"/>
<dbReference type="Proteomes" id="UP000003963">
    <property type="component" value="Unassembled WGS sequence"/>
</dbReference>
<dbReference type="AlphaFoldDB" id="D9WSJ5"/>
<feature type="compositionally biased region" description="Polar residues" evidence="1">
    <location>
        <begin position="402"/>
        <end position="413"/>
    </location>
</feature>
<reference evidence="3 4" key="1">
    <citation type="submission" date="2009-02" db="EMBL/GenBank/DDBJ databases">
        <title>Annotation of Streptomyces hygroscopicus strain ATCC 53653.</title>
        <authorList>
            <consortium name="The Broad Institute Genome Sequencing Platform"/>
            <consortium name="Broad Institute Microbial Sequencing Center"/>
            <person name="Fischbach M."/>
            <person name="Godfrey P."/>
            <person name="Ward D."/>
            <person name="Young S."/>
            <person name="Zeng Q."/>
            <person name="Koehrsen M."/>
            <person name="Alvarado L."/>
            <person name="Berlin A.M."/>
            <person name="Bochicchio J."/>
            <person name="Borenstein D."/>
            <person name="Chapman S.B."/>
            <person name="Chen Z."/>
            <person name="Engels R."/>
            <person name="Freedman E."/>
            <person name="Gellesch M."/>
            <person name="Goldberg J."/>
            <person name="Griggs A."/>
            <person name="Gujja S."/>
            <person name="Heilman E.R."/>
            <person name="Heiman D.I."/>
            <person name="Hepburn T.A."/>
            <person name="Howarth C."/>
            <person name="Jen D."/>
            <person name="Larson L."/>
            <person name="Lewis B."/>
            <person name="Mehta T."/>
            <person name="Park D."/>
            <person name="Pearson M."/>
            <person name="Richards J."/>
            <person name="Roberts A."/>
            <person name="Saif S."/>
            <person name="Shea T.D."/>
            <person name="Shenoy N."/>
            <person name="Sisk P."/>
            <person name="Stolte C."/>
            <person name="Sykes S.N."/>
            <person name="Thomson T."/>
            <person name="Walk T."/>
            <person name="White J."/>
            <person name="Yandava C."/>
            <person name="Straight P."/>
            <person name="Clardy J."/>
            <person name="Hung D."/>
            <person name="Kolter R."/>
            <person name="Mekalanos J."/>
            <person name="Walker S."/>
            <person name="Walsh C.T."/>
            <person name="Wieland-Brown L.C."/>
            <person name="Haas B."/>
            <person name="Nusbaum C."/>
            <person name="Birren B."/>
        </authorList>
    </citation>
    <scope>NUCLEOTIDE SEQUENCE [LARGE SCALE GENOMIC DNA]</scope>
    <source>
        <strain evidence="3 4">ATCC 53653</strain>
    </source>
</reference>
<feature type="region of interest" description="Disordered" evidence="1">
    <location>
        <begin position="379"/>
        <end position="417"/>
    </location>
</feature>
<accession>D9WSJ5</accession>
<evidence type="ECO:0008006" key="5">
    <source>
        <dbReference type="Google" id="ProtNLM"/>
    </source>
</evidence>